<evidence type="ECO:0000256" key="8">
    <source>
        <dbReference type="ARBA" id="ARBA00031445"/>
    </source>
</evidence>
<evidence type="ECO:0000256" key="12">
    <source>
        <dbReference type="RuleBase" id="RU365103"/>
    </source>
</evidence>
<comment type="function">
    <text evidence="12">Involved in lipopolysaccharide (LPS) biosynthesis. Catalyzes the transfer of 3-deoxy-D-manno-octulosonate (Kdo) residue(s) from CMP-Kdo to lipid IV(A), the tetraacyldisaccharide-1,4'-bisphosphate precursor of lipid A.</text>
</comment>
<keyword evidence="12" id="KW-0472">Membrane</keyword>
<dbReference type="EC" id="2.4.99.12" evidence="4 12"/>
<dbReference type="Gene3D" id="3.40.50.11720">
    <property type="entry name" value="3-Deoxy-D-manno-octulosonic-acid transferase, N-terminal domain"/>
    <property type="match status" value="1"/>
</dbReference>
<feature type="site" description="Transition state stabilizer" evidence="11">
    <location>
        <position position="207"/>
    </location>
</feature>
<dbReference type="PANTHER" id="PTHR42755">
    <property type="entry name" value="3-DEOXY-MANNO-OCTULOSONATE CYTIDYLYLTRANSFERASE"/>
    <property type="match status" value="1"/>
</dbReference>
<feature type="site" description="Transition state stabilizer" evidence="11">
    <location>
        <position position="129"/>
    </location>
</feature>
<feature type="active site" description="Proton acceptor" evidence="10">
    <location>
        <position position="59"/>
    </location>
</feature>
<dbReference type="UniPathway" id="UPA00958"/>
<evidence type="ECO:0000256" key="10">
    <source>
        <dbReference type="PIRSR" id="PIRSR639901-1"/>
    </source>
</evidence>
<dbReference type="InterPro" id="IPR038107">
    <property type="entry name" value="Glycos_transf_N_sf"/>
</dbReference>
<feature type="transmembrane region" description="Helical" evidence="12">
    <location>
        <begin position="6"/>
        <end position="22"/>
    </location>
</feature>
<dbReference type="GO" id="GO:0005886">
    <property type="term" value="C:plasma membrane"/>
    <property type="evidence" value="ECO:0007669"/>
    <property type="project" value="UniProtKB-SubCell"/>
</dbReference>
<keyword evidence="12" id="KW-0448">Lipopolysaccharide biosynthesis</keyword>
<evidence type="ECO:0000256" key="5">
    <source>
        <dbReference type="ARBA" id="ARBA00019077"/>
    </source>
</evidence>
<gene>
    <name evidence="14" type="ORF">A1332_04595</name>
</gene>
<evidence type="ECO:0000256" key="7">
    <source>
        <dbReference type="ARBA" id="ARBA00022968"/>
    </source>
</evidence>
<comment type="catalytic activity">
    <reaction evidence="9 12">
        <text>lipid IVA (E. coli) + CMP-3-deoxy-beta-D-manno-octulosonate = alpha-Kdo-(2-&gt;6)-lipid IVA (E. coli) + CMP + H(+)</text>
        <dbReference type="Rhea" id="RHEA:28066"/>
        <dbReference type="ChEBI" id="CHEBI:15378"/>
        <dbReference type="ChEBI" id="CHEBI:58603"/>
        <dbReference type="ChEBI" id="CHEBI:60364"/>
        <dbReference type="ChEBI" id="CHEBI:60377"/>
        <dbReference type="ChEBI" id="CHEBI:85987"/>
        <dbReference type="EC" id="2.4.99.12"/>
    </reaction>
</comment>
<dbReference type="PANTHER" id="PTHR42755:SF1">
    <property type="entry name" value="3-DEOXY-D-MANNO-OCTULOSONIC ACID TRANSFERASE, MITOCHONDRIAL-RELATED"/>
    <property type="match status" value="1"/>
</dbReference>
<protein>
    <recommendedName>
        <fullName evidence="5 12">3-deoxy-D-manno-octulosonic acid transferase</fullName>
        <shortName evidence="12">Kdo transferase</shortName>
        <ecNumber evidence="4 12">2.4.99.12</ecNumber>
    </recommendedName>
    <alternativeName>
        <fullName evidence="8 12">Lipid IV(A) 3-deoxy-D-manno-octulosonic acid transferase</fullName>
    </alternativeName>
</protein>
<evidence type="ECO:0000256" key="11">
    <source>
        <dbReference type="PIRSR" id="PIRSR639901-2"/>
    </source>
</evidence>
<comment type="subcellular location">
    <subcellularLocation>
        <location evidence="1">Cell inner membrane</location>
        <topology evidence="1">Single-pass membrane protein</topology>
        <orientation evidence="1">Cytoplasmic side</orientation>
    </subcellularLocation>
    <subcellularLocation>
        <location evidence="12">Cell membrane</location>
    </subcellularLocation>
</comment>
<name>A0A177LW16_METMH</name>
<keyword evidence="7" id="KW-0735">Signal-anchor</keyword>
<organism evidence="14 15">
    <name type="scientific">Methylomonas methanica</name>
    <dbReference type="NCBI Taxonomy" id="421"/>
    <lineage>
        <taxon>Bacteria</taxon>
        <taxon>Pseudomonadati</taxon>
        <taxon>Pseudomonadota</taxon>
        <taxon>Gammaproteobacteria</taxon>
        <taxon>Methylococcales</taxon>
        <taxon>Methylococcaceae</taxon>
        <taxon>Methylomonas</taxon>
    </lineage>
</organism>
<proteinExistence type="inferred from homology"/>
<dbReference type="OrthoDB" id="9789797at2"/>
<dbReference type="GO" id="GO:0043842">
    <property type="term" value="F:Kdo transferase activity"/>
    <property type="evidence" value="ECO:0007669"/>
    <property type="project" value="UniProtKB-EC"/>
</dbReference>
<dbReference type="GO" id="GO:0009244">
    <property type="term" value="P:lipopolysaccharide core region biosynthetic process"/>
    <property type="evidence" value="ECO:0007669"/>
    <property type="project" value="UniProtKB-UniRule"/>
</dbReference>
<evidence type="ECO:0000256" key="2">
    <source>
        <dbReference type="ARBA" id="ARBA00004713"/>
    </source>
</evidence>
<evidence type="ECO:0000313" key="14">
    <source>
        <dbReference type="EMBL" id="OAH97681.1"/>
    </source>
</evidence>
<reference evidence="14 15" key="1">
    <citation type="submission" date="2016-03" db="EMBL/GenBank/DDBJ databases">
        <authorList>
            <person name="Ploux O."/>
        </authorList>
    </citation>
    <scope>NUCLEOTIDE SEQUENCE [LARGE SCALE GENOMIC DNA]</scope>
    <source>
        <strain evidence="14 15">R-45363</strain>
    </source>
</reference>
<dbReference type="InterPro" id="IPR007507">
    <property type="entry name" value="Glycos_transf_N"/>
</dbReference>
<dbReference type="NCBIfam" id="NF004388">
    <property type="entry name" value="PRK05749.1-4"/>
    <property type="match status" value="1"/>
</dbReference>
<evidence type="ECO:0000259" key="13">
    <source>
        <dbReference type="Pfam" id="PF04413"/>
    </source>
</evidence>
<keyword evidence="12" id="KW-1133">Transmembrane helix</keyword>
<comment type="caution">
    <text evidence="14">The sequence shown here is derived from an EMBL/GenBank/DDBJ whole genome shotgun (WGS) entry which is preliminary data.</text>
</comment>
<sequence>MRNLYTLLYGLLLPAVLLRLYWRGFKAPQYRQRWLERLGFYQRPSRQGVIWIHAVSVGEAEAAFPLIAHLRHCHPQLPVLVTTTTPTGSARVQAALAGQVEHVYLPYDLPFVIERFLKCFRPRLAVMMEKEIWPNLFAASAAQNIPLFIVNARLSARSARSYRKIPGLVKPALACVTTVAVQTEEDRLRFIEIGAAPQQVQVLGNIKFDVTIDAAVIAEGRALKQQLFAKRWVWIVASTHQGEEETFLALYSVLKVKIPELLLLIVPRHPERFQTVKKLCEQQGLAVVMRSEQRQNHEQTDVYIADSMGELKMLYAAADLAFVGGSLVAVGGHNVLEPAVIGVPVLFGPEMFNFQEIAERILALEGAMQCRDRQAIMDAVLRLYRDIAFRNSLIDNGRLFVENNQGATKRVAGLLAEYL</sequence>
<evidence type="ECO:0000256" key="3">
    <source>
        <dbReference type="ARBA" id="ARBA00006380"/>
    </source>
</evidence>
<dbReference type="GO" id="GO:0009245">
    <property type="term" value="P:lipid A biosynthetic process"/>
    <property type="evidence" value="ECO:0007669"/>
    <property type="project" value="TreeGrafter"/>
</dbReference>
<evidence type="ECO:0000256" key="9">
    <source>
        <dbReference type="ARBA" id="ARBA00049183"/>
    </source>
</evidence>
<dbReference type="AlphaFoldDB" id="A0A177LW16"/>
<dbReference type="EMBL" id="LUUG01000117">
    <property type="protein sequence ID" value="OAH97681.1"/>
    <property type="molecule type" value="Genomic_DNA"/>
</dbReference>
<keyword evidence="12" id="KW-1003">Cell membrane</keyword>
<dbReference type="InterPro" id="IPR039901">
    <property type="entry name" value="Kdotransferase"/>
</dbReference>
<dbReference type="RefSeq" id="WP_064010464.1">
    <property type="nucleotide sequence ID" value="NZ_LUUG01000117.1"/>
</dbReference>
<dbReference type="Proteomes" id="UP000078090">
    <property type="component" value="Unassembled WGS sequence"/>
</dbReference>
<dbReference type="Pfam" id="PF04413">
    <property type="entry name" value="Glycos_transf_N"/>
    <property type="match status" value="1"/>
</dbReference>
<feature type="domain" description="3-deoxy-D-manno-octulosonic-acid transferase N-terminal" evidence="13">
    <location>
        <begin position="32"/>
        <end position="210"/>
    </location>
</feature>
<dbReference type="Gene3D" id="3.40.50.2000">
    <property type="entry name" value="Glycogen Phosphorylase B"/>
    <property type="match status" value="1"/>
</dbReference>
<comment type="pathway">
    <text evidence="2 12">Bacterial outer membrane biogenesis; LPS core biosynthesis.</text>
</comment>
<accession>A0A177LW16</accession>
<dbReference type="FunFam" id="3.40.50.11720:FF:000001">
    <property type="entry name" value="3-deoxy-D-manno-octulosonic acid transferase"/>
    <property type="match status" value="1"/>
</dbReference>
<evidence type="ECO:0000256" key="6">
    <source>
        <dbReference type="ARBA" id="ARBA00022679"/>
    </source>
</evidence>
<evidence type="ECO:0000256" key="4">
    <source>
        <dbReference type="ARBA" id="ARBA00012621"/>
    </source>
</evidence>
<dbReference type="SUPFAM" id="SSF53756">
    <property type="entry name" value="UDP-Glycosyltransferase/glycogen phosphorylase"/>
    <property type="match status" value="1"/>
</dbReference>
<keyword evidence="12" id="KW-0812">Transmembrane</keyword>
<dbReference type="FunFam" id="3.40.50.2000:FF:000032">
    <property type="entry name" value="3-deoxy-D-manno-octulosonic acid transferase"/>
    <property type="match status" value="1"/>
</dbReference>
<evidence type="ECO:0000313" key="15">
    <source>
        <dbReference type="Proteomes" id="UP000078090"/>
    </source>
</evidence>
<evidence type="ECO:0000256" key="1">
    <source>
        <dbReference type="ARBA" id="ARBA00004388"/>
    </source>
</evidence>
<keyword evidence="6 12" id="KW-0808">Transferase</keyword>
<comment type="similarity">
    <text evidence="3">Belongs to the glycosyltransferase group 1 family. Glycosyltransferase 30 subfamily.</text>
</comment>